<evidence type="ECO:0000256" key="1">
    <source>
        <dbReference type="SAM" id="MobiDB-lite"/>
    </source>
</evidence>
<protein>
    <submittedName>
        <fullName evidence="2">Unannotated protein</fullName>
    </submittedName>
</protein>
<feature type="compositionally biased region" description="Polar residues" evidence="1">
    <location>
        <begin position="21"/>
        <end position="35"/>
    </location>
</feature>
<gene>
    <name evidence="2" type="ORF">UFOPK3564_03922</name>
</gene>
<name>A0A6J7KYX4_9ZZZZ</name>
<accession>A0A6J7KYX4</accession>
<feature type="region of interest" description="Disordered" evidence="1">
    <location>
        <begin position="1"/>
        <end position="62"/>
    </location>
</feature>
<feature type="compositionally biased region" description="Low complexity" evidence="1">
    <location>
        <begin position="9"/>
        <end position="20"/>
    </location>
</feature>
<reference evidence="2" key="1">
    <citation type="submission" date="2020-05" db="EMBL/GenBank/DDBJ databases">
        <authorList>
            <person name="Chiriac C."/>
            <person name="Salcher M."/>
            <person name="Ghai R."/>
            <person name="Kavagutti S V."/>
        </authorList>
    </citation>
    <scope>NUCLEOTIDE SEQUENCE</scope>
</reference>
<evidence type="ECO:0000313" key="2">
    <source>
        <dbReference type="EMBL" id="CAB4958704.1"/>
    </source>
</evidence>
<organism evidence="2">
    <name type="scientific">freshwater metagenome</name>
    <dbReference type="NCBI Taxonomy" id="449393"/>
    <lineage>
        <taxon>unclassified sequences</taxon>
        <taxon>metagenomes</taxon>
        <taxon>ecological metagenomes</taxon>
    </lineage>
</organism>
<proteinExistence type="predicted"/>
<dbReference type="EMBL" id="CAFBMK010000444">
    <property type="protein sequence ID" value="CAB4958704.1"/>
    <property type="molecule type" value="Genomic_DNA"/>
</dbReference>
<dbReference type="AlphaFoldDB" id="A0A6J7KYX4"/>
<sequence>MGDSFGQPRSTATARTATSSEMPTYSTPGGSSVNDPNAIPRLRKSSRSIPSGSAIGRSAPLSATTFVATSTASAATATDSARRRAFRTPNVRTAVRITA</sequence>